<evidence type="ECO:0000313" key="3">
    <source>
        <dbReference type="EnsemblFungi" id="PTTG_25720-t43_1-p1"/>
    </source>
</evidence>
<dbReference type="OrthoDB" id="2518771at2759"/>
<organism evidence="2">
    <name type="scientific">Puccinia triticina (isolate 1-1 / race 1 (BBBD))</name>
    <name type="common">Brown leaf rust fungus</name>
    <dbReference type="NCBI Taxonomy" id="630390"/>
    <lineage>
        <taxon>Eukaryota</taxon>
        <taxon>Fungi</taxon>
        <taxon>Dikarya</taxon>
        <taxon>Basidiomycota</taxon>
        <taxon>Pucciniomycotina</taxon>
        <taxon>Pucciniomycetes</taxon>
        <taxon>Pucciniales</taxon>
        <taxon>Pucciniaceae</taxon>
        <taxon>Puccinia</taxon>
    </lineage>
</organism>
<dbReference type="EMBL" id="ADAS02000008">
    <property type="protein sequence ID" value="OAV98250.1"/>
    <property type="molecule type" value="Genomic_DNA"/>
</dbReference>
<accession>A0A180GZU1</accession>
<protein>
    <submittedName>
        <fullName evidence="2 3">Uncharacterized protein</fullName>
    </submittedName>
</protein>
<reference evidence="3 4" key="3">
    <citation type="journal article" date="2017" name="G3 (Bethesda)">
        <title>Comparative analysis highlights variable genome content of wheat rusts and divergence of the mating loci.</title>
        <authorList>
            <person name="Cuomo C.A."/>
            <person name="Bakkeren G."/>
            <person name="Khalil H.B."/>
            <person name="Panwar V."/>
            <person name="Joly D."/>
            <person name="Linning R."/>
            <person name="Sakthikumar S."/>
            <person name="Song X."/>
            <person name="Adiconis X."/>
            <person name="Fan L."/>
            <person name="Goldberg J.M."/>
            <person name="Levin J.Z."/>
            <person name="Young S."/>
            <person name="Zeng Q."/>
            <person name="Anikster Y."/>
            <person name="Bruce M."/>
            <person name="Wang M."/>
            <person name="Yin C."/>
            <person name="McCallum B."/>
            <person name="Szabo L.J."/>
            <person name="Hulbert S."/>
            <person name="Chen X."/>
            <person name="Fellers J.P."/>
        </authorList>
    </citation>
    <scope>NUCLEOTIDE SEQUENCE</scope>
    <source>
        <strain evidence="4">Isolate 1-1 / race 1 (BBBD)</strain>
        <strain evidence="3">isolate 1-1 / race 1 (BBBD)</strain>
    </source>
</reference>
<name>A0A180GZU1_PUCT1</name>
<reference evidence="2" key="2">
    <citation type="submission" date="2016-05" db="EMBL/GenBank/DDBJ databases">
        <title>Comparative analysis highlights variable genome content of wheat rusts and divergence of the mating loci.</title>
        <authorList>
            <person name="Cuomo C.A."/>
            <person name="Bakkeren G."/>
            <person name="Szabo L."/>
            <person name="Khalil H."/>
            <person name="Joly D."/>
            <person name="Goldberg J."/>
            <person name="Young S."/>
            <person name="Zeng Q."/>
            <person name="Fellers J."/>
        </authorList>
    </citation>
    <scope>NUCLEOTIDE SEQUENCE [LARGE SCALE GENOMIC DNA]</scope>
    <source>
        <strain evidence="2">1-1 BBBD Race 1</strain>
    </source>
</reference>
<dbReference type="AlphaFoldDB" id="A0A180GZU1"/>
<evidence type="ECO:0000256" key="1">
    <source>
        <dbReference type="SAM" id="MobiDB-lite"/>
    </source>
</evidence>
<feature type="region of interest" description="Disordered" evidence="1">
    <location>
        <begin position="65"/>
        <end position="107"/>
    </location>
</feature>
<reference evidence="2" key="1">
    <citation type="submission" date="2009-11" db="EMBL/GenBank/DDBJ databases">
        <authorList>
            <consortium name="The Broad Institute Genome Sequencing Platform"/>
            <person name="Ward D."/>
            <person name="Feldgarden M."/>
            <person name="Earl A."/>
            <person name="Young S.K."/>
            <person name="Zeng Q."/>
            <person name="Koehrsen M."/>
            <person name="Alvarado L."/>
            <person name="Berlin A."/>
            <person name="Bochicchio J."/>
            <person name="Borenstein D."/>
            <person name="Chapman S.B."/>
            <person name="Chen Z."/>
            <person name="Engels R."/>
            <person name="Freedman E."/>
            <person name="Gellesch M."/>
            <person name="Goldberg J."/>
            <person name="Griggs A."/>
            <person name="Gujja S."/>
            <person name="Heilman E."/>
            <person name="Heiman D."/>
            <person name="Hepburn T."/>
            <person name="Howarth C."/>
            <person name="Jen D."/>
            <person name="Larson L."/>
            <person name="Lewis B."/>
            <person name="Mehta T."/>
            <person name="Park D."/>
            <person name="Pearson M."/>
            <person name="Roberts A."/>
            <person name="Saif S."/>
            <person name="Shea T."/>
            <person name="Shenoy N."/>
            <person name="Sisk P."/>
            <person name="Stolte C."/>
            <person name="Sykes S."/>
            <person name="Thomson T."/>
            <person name="Walk T."/>
            <person name="White J."/>
            <person name="Yandava C."/>
            <person name="Izard J."/>
            <person name="Baranova O.V."/>
            <person name="Blanton J.M."/>
            <person name="Tanner A.C."/>
            <person name="Dewhirst F.E."/>
            <person name="Haas B."/>
            <person name="Nusbaum C."/>
            <person name="Birren B."/>
        </authorList>
    </citation>
    <scope>NUCLEOTIDE SEQUENCE [LARGE SCALE GENOMIC DNA]</scope>
    <source>
        <strain evidence="2">1-1 BBBD Race 1</strain>
    </source>
</reference>
<proteinExistence type="predicted"/>
<dbReference type="VEuPathDB" id="FungiDB:PTTG_25720"/>
<keyword evidence="4" id="KW-1185">Reference proteome</keyword>
<dbReference type="Proteomes" id="UP000005240">
    <property type="component" value="Unassembled WGS sequence"/>
</dbReference>
<feature type="compositionally biased region" description="Polar residues" evidence="1">
    <location>
        <begin position="80"/>
        <end position="107"/>
    </location>
</feature>
<gene>
    <name evidence="2" type="ORF">PTTG_25720</name>
</gene>
<evidence type="ECO:0000313" key="2">
    <source>
        <dbReference type="EMBL" id="OAV98250.1"/>
    </source>
</evidence>
<feature type="compositionally biased region" description="Polar residues" evidence="1">
    <location>
        <begin position="269"/>
        <end position="283"/>
    </location>
</feature>
<sequence>MQHKISRSRSISPSEYEEWFHHPLTPPLERHVPGIFDGTAHLVKLRNRRREAFVQSQQRESILDPSLFGPVSLATDRSTKSTTNSQQSPLTNSQQSQHCPCSDSTSGRPEVPIGIDFILFVPCSPPPSPCNSCKQRSLIPNPPAYKKVVAEVGKLVVNWPTHHYDVDSFKAAAISSIRNNEDEEAGIFAEENKNDGKITWYLIIPHGGSFAAAQKKRLDSPEVFQQFIVAAEGTPEHCQIVCRLVQQDPSVVAQKETAYKHLKTARNGGASTSTTPADGPSQGAQSAASVAKLVNQLFMALRSTFLEVTKTTFTSIRRIPIDTFT</sequence>
<reference evidence="3" key="4">
    <citation type="submission" date="2025-05" db="UniProtKB">
        <authorList>
            <consortium name="EnsemblFungi"/>
        </authorList>
    </citation>
    <scope>IDENTIFICATION</scope>
    <source>
        <strain evidence="3">isolate 1-1 / race 1 (BBBD)</strain>
    </source>
</reference>
<evidence type="ECO:0000313" key="4">
    <source>
        <dbReference type="Proteomes" id="UP000005240"/>
    </source>
</evidence>
<feature type="region of interest" description="Disordered" evidence="1">
    <location>
        <begin position="263"/>
        <end position="283"/>
    </location>
</feature>
<dbReference type="EnsemblFungi" id="PTTG_25720-t43_1">
    <property type="protein sequence ID" value="PTTG_25720-t43_1-p1"/>
    <property type="gene ID" value="PTTG_25720"/>
</dbReference>